<name>A0A1I0VX03_9PSEU</name>
<sequence>MLGLTAPVRAVTGLARGSARVGALPVAVAMFLLSAMIWYLVGRIATYGFFSGDLHSSWGGPTLAGAWLVHALIALGIVIVSMWALAPLHRVYRRLTS</sequence>
<accession>A0A1I0VX03</accession>
<keyword evidence="3" id="KW-1185">Reference proteome</keyword>
<feature type="transmembrane region" description="Helical" evidence="1">
    <location>
        <begin position="61"/>
        <end position="85"/>
    </location>
</feature>
<dbReference type="EMBL" id="FOKG01000001">
    <property type="protein sequence ID" value="SFA80728.1"/>
    <property type="molecule type" value="Genomic_DNA"/>
</dbReference>
<keyword evidence="1" id="KW-0472">Membrane</keyword>
<reference evidence="3" key="1">
    <citation type="submission" date="2016-10" db="EMBL/GenBank/DDBJ databases">
        <authorList>
            <person name="Varghese N."/>
            <person name="Submissions S."/>
        </authorList>
    </citation>
    <scope>NUCLEOTIDE SEQUENCE [LARGE SCALE GENOMIC DNA]</scope>
    <source>
        <strain evidence="3">CGMCC 4.3568</strain>
    </source>
</reference>
<proteinExistence type="predicted"/>
<dbReference type="Proteomes" id="UP000243799">
    <property type="component" value="Unassembled WGS sequence"/>
</dbReference>
<evidence type="ECO:0000313" key="2">
    <source>
        <dbReference type="EMBL" id="SFA80728.1"/>
    </source>
</evidence>
<evidence type="ECO:0000256" key="1">
    <source>
        <dbReference type="SAM" id="Phobius"/>
    </source>
</evidence>
<feature type="transmembrane region" description="Helical" evidence="1">
    <location>
        <begin position="21"/>
        <end position="41"/>
    </location>
</feature>
<dbReference type="AlphaFoldDB" id="A0A1I0VX03"/>
<gene>
    <name evidence="2" type="ORF">SAMN05216266_101553</name>
</gene>
<keyword evidence="1" id="KW-1133">Transmembrane helix</keyword>
<evidence type="ECO:0000313" key="3">
    <source>
        <dbReference type="Proteomes" id="UP000243799"/>
    </source>
</evidence>
<organism evidence="2 3">
    <name type="scientific">Amycolatopsis marina</name>
    <dbReference type="NCBI Taxonomy" id="490629"/>
    <lineage>
        <taxon>Bacteria</taxon>
        <taxon>Bacillati</taxon>
        <taxon>Actinomycetota</taxon>
        <taxon>Actinomycetes</taxon>
        <taxon>Pseudonocardiales</taxon>
        <taxon>Pseudonocardiaceae</taxon>
        <taxon>Amycolatopsis</taxon>
    </lineage>
</organism>
<keyword evidence="1" id="KW-0812">Transmembrane</keyword>
<protein>
    <submittedName>
        <fullName evidence="2">Uncharacterized protein</fullName>
    </submittedName>
</protein>